<dbReference type="PANTHER" id="PTHR43556:SF2">
    <property type="entry name" value="PEPTIDE CHAIN RELEASE FACTOR RF3"/>
    <property type="match status" value="1"/>
</dbReference>
<evidence type="ECO:0000256" key="8">
    <source>
        <dbReference type="NCBIfam" id="TIGR00503"/>
    </source>
</evidence>
<dbReference type="NCBIfam" id="NF001964">
    <property type="entry name" value="PRK00741.1"/>
    <property type="match status" value="1"/>
</dbReference>
<dbReference type="InterPro" id="IPR005225">
    <property type="entry name" value="Small_GTP-bd"/>
</dbReference>
<dbReference type="EMBL" id="PXYW01000057">
    <property type="protein sequence ID" value="PSR31979.1"/>
    <property type="molecule type" value="Genomic_DNA"/>
</dbReference>
<dbReference type="GO" id="GO:0005525">
    <property type="term" value="F:GTP binding"/>
    <property type="evidence" value="ECO:0007669"/>
    <property type="project" value="UniProtKB-UniRule"/>
</dbReference>
<dbReference type="InterPro" id="IPR053905">
    <property type="entry name" value="EF-G-like_DII"/>
</dbReference>
<feature type="binding site" evidence="7">
    <location>
        <begin position="139"/>
        <end position="142"/>
    </location>
    <ligand>
        <name>GTP</name>
        <dbReference type="ChEBI" id="CHEBI:37565"/>
    </ligand>
</feature>
<evidence type="ECO:0000313" key="10">
    <source>
        <dbReference type="EMBL" id="PSR31979.1"/>
    </source>
</evidence>
<dbReference type="PROSITE" id="PS00301">
    <property type="entry name" value="G_TR_1"/>
    <property type="match status" value="1"/>
</dbReference>
<keyword evidence="4 7" id="KW-0547">Nucleotide-binding</keyword>
<evidence type="ECO:0000256" key="2">
    <source>
        <dbReference type="ARBA" id="ARBA00009978"/>
    </source>
</evidence>
<evidence type="ECO:0000256" key="7">
    <source>
        <dbReference type="HAMAP-Rule" id="MF_00072"/>
    </source>
</evidence>
<comment type="function">
    <text evidence="7">Increases the formation of ribosomal termination complexes and stimulates activities of RF-1 and RF-2. It binds guanine nucleotides and has strong preference for UGA stop codons. It may interact directly with the ribosome. The stimulation of RF-1 and RF-2 is significantly reduced by GTP and GDP, but not by GMP.</text>
</comment>
<dbReference type="InterPro" id="IPR000795">
    <property type="entry name" value="T_Tr_GTP-bd_dom"/>
</dbReference>
<dbReference type="PROSITE" id="PS51722">
    <property type="entry name" value="G_TR_2"/>
    <property type="match status" value="1"/>
</dbReference>
<evidence type="ECO:0000313" key="11">
    <source>
        <dbReference type="Proteomes" id="UP000242972"/>
    </source>
</evidence>
<dbReference type="InterPro" id="IPR035647">
    <property type="entry name" value="EFG_III/V"/>
</dbReference>
<dbReference type="HAMAP" id="MF_00072">
    <property type="entry name" value="Rel_fac_3"/>
    <property type="match status" value="1"/>
</dbReference>
<dbReference type="InterPro" id="IPR031157">
    <property type="entry name" value="G_TR_CS"/>
</dbReference>
<evidence type="ECO:0000256" key="4">
    <source>
        <dbReference type="ARBA" id="ARBA00022741"/>
    </source>
</evidence>
<dbReference type="InterPro" id="IPR004548">
    <property type="entry name" value="PrfC"/>
</dbReference>
<dbReference type="InterPro" id="IPR038467">
    <property type="entry name" value="RF3_dom_3_sf"/>
</dbReference>
<dbReference type="GO" id="GO:0016150">
    <property type="term" value="F:translation release factor activity, codon nonspecific"/>
    <property type="evidence" value="ECO:0007669"/>
    <property type="project" value="TreeGrafter"/>
</dbReference>
<gene>
    <name evidence="7" type="primary">prfC</name>
    <name evidence="10" type="ORF">C7B46_16370</name>
</gene>
<dbReference type="AlphaFoldDB" id="A0A2T2XBW2"/>
<keyword evidence="3 7" id="KW-0963">Cytoplasm</keyword>
<evidence type="ECO:0000259" key="9">
    <source>
        <dbReference type="PROSITE" id="PS51722"/>
    </source>
</evidence>
<dbReference type="Gene3D" id="3.40.50.300">
    <property type="entry name" value="P-loop containing nucleotide triphosphate hydrolases"/>
    <property type="match status" value="1"/>
</dbReference>
<dbReference type="CDD" id="cd03689">
    <property type="entry name" value="RF3_II"/>
    <property type="match status" value="1"/>
</dbReference>
<sequence>MDWTQEVAQGRTFAIISHPDAGKTTLTEKLLLFGGAIREAGAVKARRAQAHARSDWMEIERQRGISVTSTVLQFPYRGYRINLLDTPGHQDFSEDTYRTLLAADSVVMVIDAAKGVEPQTIKLFEVCRMRKIPVFTFFNKLDRESREPWELLDEVEHVLGIETYPMNWPVGMGLAFRGIYDRQRAMFEQFDRQHQKFLHIPYRDLSDLPTDQKADLDDALELLDGAGSRFDREKVAAGEQSPAFWGSAIANFGVQSFLDYFVDLAPAPLPRLSEDGWIEPTQEMFSGFVFKIQANMNPAHRDRVAFVRICSGRFERGMTVFHERSGRTLRLAQPQQFLAEERQIVDQAFPGDVIGLHDPGIFGIGDTLSTQSGVKFVGFPRFSPAHFAEIELKYTLKHKQYQRGIEELSEEGLLQVFRDPNLGPEIYLGVVGPLQFDVLTYRLQHEYGVEVNLRPLVYTMARWIGGAPWPEIGRFDHAKVVLDQNQHPVLLVEDQRTLDKIQEKNPAVRFSEVSEVP</sequence>
<feature type="binding site" evidence="7">
    <location>
        <begin position="85"/>
        <end position="89"/>
    </location>
    <ligand>
        <name>GTP</name>
        <dbReference type="ChEBI" id="CHEBI:37565"/>
    </ligand>
</feature>
<dbReference type="CDD" id="cd04169">
    <property type="entry name" value="RF3"/>
    <property type="match status" value="1"/>
</dbReference>
<comment type="caution">
    <text evidence="10">The sequence shown here is derived from an EMBL/GenBank/DDBJ whole genome shotgun (WGS) entry which is preliminary data.</text>
</comment>
<evidence type="ECO:0000256" key="1">
    <source>
        <dbReference type="ARBA" id="ARBA00004496"/>
    </source>
</evidence>
<accession>A0A2T2XBW2</accession>
<proteinExistence type="inferred from homology"/>
<dbReference type="Proteomes" id="UP000242972">
    <property type="component" value="Unassembled WGS sequence"/>
</dbReference>
<dbReference type="Pfam" id="PF00009">
    <property type="entry name" value="GTP_EFTU"/>
    <property type="match status" value="1"/>
</dbReference>
<organism evidence="10 11">
    <name type="scientific">Sulfobacillus benefaciens</name>
    <dbReference type="NCBI Taxonomy" id="453960"/>
    <lineage>
        <taxon>Bacteria</taxon>
        <taxon>Bacillati</taxon>
        <taxon>Bacillota</taxon>
        <taxon>Clostridia</taxon>
        <taxon>Eubacteriales</taxon>
        <taxon>Clostridiales Family XVII. Incertae Sedis</taxon>
        <taxon>Sulfobacillus</taxon>
    </lineage>
</organism>
<dbReference type="SUPFAM" id="SSF54980">
    <property type="entry name" value="EF-G C-terminal domain-like"/>
    <property type="match status" value="1"/>
</dbReference>
<dbReference type="GO" id="GO:0016149">
    <property type="term" value="F:translation release factor activity, codon specific"/>
    <property type="evidence" value="ECO:0007669"/>
    <property type="project" value="UniProtKB-UniRule"/>
</dbReference>
<evidence type="ECO:0000256" key="5">
    <source>
        <dbReference type="ARBA" id="ARBA00022917"/>
    </source>
</evidence>
<dbReference type="FunFam" id="3.40.50.300:FF:000542">
    <property type="entry name" value="Peptide chain release factor 3"/>
    <property type="match status" value="1"/>
</dbReference>
<dbReference type="GO" id="GO:0003924">
    <property type="term" value="F:GTPase activity"/>
    <property type="evidence" value="ECO:0007669"/>
    <property type="project" value="InterPro"/>
</dbReference>
<dbReference type="Pfam" id="PF22042">
    <property type="entry name" value="EF-G_D2"/>
    <property type="match status" value="1"/>
</dbReference>
<feature type="binding site" evidence="7">
    <location>
        <begin position="17"/>
        <end position="24"/>
    </location>
    <ligand>
        <name>GTP</name>
        <dbReference type="ChEBI" id="CHEBI:37565"/>
    </ligand>
</feature>
<evidence type="ECO:0000256" key="3">
    <source>
        <dbReference type="ARBA" id="ARBA00022490"/>
    </source>
</evidence>
<keyword evidence="6 7" id="KW-0342">GTP-binding</keyword>
<comment type="subcellular location">
    <subcellularLocation>
        <location evidence="1 7">Cytoplasm</location>
    </subcellularLocation>
</comment>
<dbReference type="PRINTS" id="PR00315">
    <property type="entry name" value="ELONGATNFCT"/>
</dbReference>
<evidence type="ECO:0000256" key="6">
    <source>
        <dbReference type="ARBA" id="ARBA00023134"/>
    </source>
</evidence>
<dbReference type="NCBIfam" id="TIGR00231">
    <property type="entry name" value="small_GTP"/>
    <property type="match status" value="1"/>
</dbReference>
<reference evidence="10 11" key="1">
    <citation type="journal article" date="2014" name="BMC Genomics">
        <title>Comparison of environmental and isolate Sulfobacillus genomes reveals diverse carbon, sulfur, nitrogen, and hydrogen metabolisms.</title>
        <authorList>
            <person name="Justice N.B."/>
            <person name="Norman A."/>
            <person name="Brown C.T."/>
            <person name="Singh A."/>
            <person name="Thomas B.C."/>
            <person name="Banfield J.F."/>
        </authorList>
    </citation>
    <scope>NUCLEOTIDE SEQUENCE [LARGE SCALE GENOMIC DNA]</scope>
    <source>
        <strain evidence="10">AMDSBA4</strain>
    </source>
</reference>
<feature type="domain" description="Tr-type G" evidence="9">
    <location>
        <begin position="8"/>
        <end position="269"/>
    </location>
</feature>
<dbReference type="SUPFAM" id="SSF50447">
    <property type="entry name" value="Translation proteins"/>
    <property type="match status" value="1"/>
</dbReference>
<protein>
    <recommendedName>
        <fullName evidence="7 8">Peptide chain release factor 3</fullName>
        <shortName evidence="7">RF-3</shortName>
    </recommendedName>
</protein>
<name>A0A2T2XBW2_9FIRM</name>
<dbReference type="GO" id="GO:0005829">
    <property type="term" value="C:cytosol"/>
    <property type="evidence" value="ECO:0007669"/>
    <property type="project" value="TreeGrafter"/>
</dbReference>
<dbReference type="InterPro" id="IPR009000">
    <property type="entry name" value="Transl_B-barrel_sf"/>
</dbReference>
<dbReference type="InterPro" id="IPR041732">
    <property type="entry name" value="RF3_GTP-bd"/>
</dbReference>
<dbReference type="Gene3D" id="2.40.30.10">
    <property type="entry name" value="Translation factors"/>
    <property type="match status" value="1"/>
</dbReference>
<dbReference type="NCBIfam" id="TIGR00503">
    <property type="entry name" value="prfC"/>
    <property type="match status" value="1"/>
</dbReference>
<dbReference type="Gene3D" id="3.30.70.3280">
    <property type="entry name" value="Peptide chain release factor 3, domain III"/>
    <property type="match status" value="1"/>
</dbReference>
<dbReference type="InterPro" id="IPR027417">
    <property type="entry name" value="P-loop_NTPase"/>
</dbReference>
<dbReference type="Pfam" id="PF16658">
    <property type="entry name" value="RF3_C"/>
    <property type="match status" value="1"/>
</dbReference>
<dbReference type="InterPro" id="IPR032090">
    <property type="entry name" value="RF3_C"/>
</dbReference>
<dbReference type="GO" id="GO:0006449">
    <property type="term" value="P:regulation of translational termination"/>
    <property type="evidence" value="ECO:0007669"/>
    <property type="project" value="UniProtKB-UniRule"/>
</dbReference>
<comment type="similarity">
    <text evidence="2 7">Belongs to the TRAFAC class translation factor GTPase superfamily. Classic translation factor GTPase family. PrfC subfamily.</text>
</comment>
<dbReference type="SUPFAM" id="SSF52540">
    <property type="entry name" value="P-loop containing nucleoside triphosphate hydrolases"/>
    <property type="match status" value="1"/>
</dbReference>
<dbReference type="PANTHER" id="PTHR43556">
    <property type="entry name" value="PEPTIDE CHAIN RELEASE FACTOR RF3"/>
    <property type="match status" value="1"/>
</dbReference>
<keyword evidence="5 7" id="KW-0648">Protein biosynthesis</keyword>